<evidence type="ECO:0008006" key="5">
    <source>
        <dbReference type="Google" id="ProtNLM"/>
    </source>
</evidence>
<reference evidence="3 4" key="1">
    <citation type="submission" date="2019-03" db="EMBL/GenBank/DDBJ databases">
        <title>Draft genome sequences of novel Actinobacteria.</title>
        <authorList>
            <person name="Sahin N."/>
            <person name="Ay H."/>
            <person name="Saygin H."/>
        </authorList>
    </citation>
    <scope>NUCLEOTIDE SEQUENCE [LARGE SCALE GENOMIC DNA]</scope>
    <source>
        <strain evidence="3 4">H3C3</strain>
    </source>
</reference>
<dbReference type="EMBL" id="SMKU01000274">
    <property type="protein sequence ID" value="TDD72536.1"/>
    <property type="molecule type" value="Genomic_DNA"/>
</dbReference>
<keyword evidence="2" id="KW-1133">Transmembrane helix</keyword>
<evidence type="ECO:0000256" key="2">
    <source>
        <dbReference type="SAM" id="Phobius"/>
    </source>
</evidence>
<feature type="compositionally biased region" description="Basic residues" evidence="1">
    <location>
        <begin position="55"/>
        <end position="69"/>
    </location>
</feature>
<feature type="region of interest" description="Disordered" evidence="1">
    <location>
        <begin position="35"/>
        <end position="69"/>
    </location>
</feature>
<evidence type="ECO:0000313" key="4">
    <source>
        <dbReference type="Proteomes" id="UP000294513"/>
    </source>
</evidence>
<dbReference type="OrthoDB" id="3463765at2"/>
<keyword evidence="2" id="KW-0812">Transmembrane</keyword>
<protein>
    <recommendedName>
        <fullName evidence="5">RICIN domain-containing protein</fullName>
    </recommendedName>
</protein>
<evidence type="ECO:0000256" key="1">
    <source>
        <dbReference type="SAM" id="MobiDB-lite"/>
    </source>
</evidence>
<dbReference type="CDD" id="cd00161">
    <property type="entry name" value="beta-trefoil_Ricin-like"/>
    <property type="match status" value="1"/>
</dbReference>
<accession>A0A4R5ALS4</accession>
<dbReference type="AlphaFoldDB" id="A0A4R5ALS4"/>
<name>A0A4R5ALS4_9ACTN</name>
<gene>
    <name evidence="3" type="ORF">E1298_34985</name>
</gene>
<keyword evidence="2" id="KW-0472">Membrane</keyword>
<proteinExistence type="predicted"/>
<keyword evidence="4" id="KW-1185">Reference proteome</keyword>
<feature type="transmembrane region" description="Helical" evidence="2">
    <location>
        <begin position="73"/>
        <end position="96"/>
    </location>
</feature>
<feature type="region of interest" description="Disordered" evidence="1">
    <location>
        <begin position="99"/>
        <end position="120"/>
    </location>
</feature>
<organism evidence="3 4">
    <name type="scientific">Actinomadura rubrisoli</name>
    <dbReference type="NCBI Taxonomy" id="2530368"/>
    <lineage>
        <taxon>Bacteria</taxon>
        <taxon>Bacillati</taxon>
        <taxon>Actinomycetota</taxon>
        <taxon>Actinomycetes</taxon>
        <taxon>Streptosporangiales</taxon>
        <taxon>Thermomonosporaceae</taxon>
        <taxon>Actinomadura</taxon>
    </lineage>
</organism>
<dbReference type="Proteomes" id="UP000294513">
    <property type="component" value="Unassembled WGS sequence"/>
</dbReference>
<evidence type="ECO:0000313" key="3">
    <source>
        <dbReference type="EMBL" id="TDD72536.1"/>
    </source>
</evidence>
<sequence>MGAQTRPMPMNAPVRPAVDEGDRLIVQRPALNMGSQAPWNDAAAPAGGTTGRSAGPRHARKAPNRASGHRRPVSLLVAAPAFITIAVVASTLLGAFGGESQHRKSGTPSSASTKVPPPQPGWYTVMPMADRRPSGKCLSIMADDRLKPQLAQDPCAADDRYQRIRLAAVPEAPQVFQIKAWTTQGRLWCAALDTRAERAALHMRDCGPDPLQRFSLEPTGKPVQAGQLFRLLPEATRKSGMCVGVDIGATGGVQTIHTACGRTGIEGYLFTPAPEP</sequence>
<comment type="caution">
    <text evidence="3">The sequence shown here is derived from an EMBL/GenBank/DDBJ whole genome shotgun (WGS) entry which is preliminary data.</text>
</comment>